<dbReference type="AlphaFoldDB" id="A0A075UPD0"/>
<dbReference type="InterPro" id="IPR007345">
    <property type="entry name" value="Polysacch_pyruvyl_Trfase"/>
</dbReference>
<dbReference type="PANTHER" id="PTHR36836">
    <property type="entry name" value="COLANIC ACID BIOSYNTHESIS PROTEIN WCAK"/>
    <property type="match status" value="1"/>
</dbReference>
<organism evidence="3 4">
    <name type="scientific">Amycolatopsis japonica</name>
    <dbReference type="NCBI Taxonomy" id="208439"/>
    <lineage>
        <taxon>Bacteria</taxon>
        <taxon>Bacillati</taxon>
        <taxon>Actinomycetota</taxon>
        <taxon>Actinomycetes</taxon>
        <taxon>Pseudonocardiales</taxon>
        <taxon>Pseudonocardiaceae</taxon>
        <taxon>Amycolatopsis</taxon>
        <taxon>Amycolatopsis japonica group</taxon>
    </lineage>
</organism>
<dbReference type="Pfam" id="PF04230">
    <property type="entry name" value="PS_pyruv_trans"/>
    <property type="match status" value="1"/>
</dbReference>
<proteinExistence type="predicted"/>
<dbReference type="KEGG" id="aja:AJAP_15895"/>
<feature type="region of interest" description="Disordered" evidence="1">
    <location>
        <begin position="1"/>
        <end position="20"/>
    </location>
</feature>
<dbReference type="RefSeq" id="WP_051972462.1">
    <property type="nucleotide sequence ID" value="NZ_CP008953.1"/>
</dbReference>
<feature type="domain" description="Polysaccharide pyruvyl transferase" evidence="2">
    <location>
        <begin position="34"/>
        <end position="330"/>
    </location>
</feature>
<keyword evidence="4" id="KW-1185">Reference proteome</keyword>
<gene>
    <name evidence="3" type="ORF">AJAP_15895</name>
</gene>
<accession>A0A075UPD0</accession>
<reference evidence="3 4" key="1">
    <citation type="journal article" date="2014" name="J. Biotechnol.">
        <title>Complete genome sequence of the actinobacterium Amycolatopsis japonica MG417-CF17(T) (=DSM 44213T) producing (S,S)-N,N'-ethylenediaminedisuccinic acid.</title>
        <authorList>
            <person name="Stegmann E."/>
            <person name="Albersmeier A."/>
            <person name="Spohn M."/>
            <person name="Gert H."/>
            <person name="Weber T."/>
            <person name="Wohlleben W."/>
            <person name="Kalinowski J."/>
            <person name="Ruckert C."/>
        </authorList>
    </citation>
    <scope>NUCLEOTIDE SEQUENCE [LARGE SCALE GENOMIC DNA]</scope>
    <source>
        <strain evidence="4">MG417-CF17 (DSM 44213)</strain>
    </source>
</reference>
<dbReference type="PANTHER" id="PTHR36836:SF1">
    <property type="entry name" value="COLANIC ACID BIOSYNTHESIS PROTEIN WCAK"/>
    <property type="match status" value="1"/>
</dbReference>
<evidence type="ECO:0000313" key="3">
    <source>
        <dbReference type="EMBL" id="AIG76052.1"/>
    </source>
</evidence>
<dbReference type="eggNOG" id="COG2327">
    <property type="taxonomic scope" value="Bacteria"/>
</dbReference>
<sequence>MTFDGSAGGGSESPARAPRPRRCHYLIGPSGFPNFGDELIAATWLRYLARTEPEADVWLDTHSPGPAQLLLNDLHPRLRCTDTLWRLCGEAPSDDPWEVANWVQSAVNDPGLAPRWDAGIDLLGRTDVLHLIGGGYLNALWPRHIGLLAGAAAAARRSGARTAMTGQGLTPFPPGATDLLRSLADRFDVVDVRDDPSAALLPGVVRTCDDVFLEPPEQRPTAQAREFVLCVQSDIGAFEPSVLAAQVLGLLRAWEVHPEQLAVVEGIPRVDRAVPALLEHELAGAEFHPFRDIWRHGLPLAPGQTWISSRYHLHLVAAAAGASGLAFSVSRGYYTTKHRSLIDLGSGWTSFDAEEGGTPDRPTGTGFPPHVLRRCRDLKRSVATAVYGSQVIEEVRPATRRLALRSWRTRSS</sequence>
<dbReference type="STRING" id="208439.AJAP_15895"/>
<name>A0A075UPD0_9PSEU</name>
<feature type="compositionally biased region" description="Gly residues" evidence="1">
    <location>
        <begin position="1"/>
        <end position="11"/>
    </location>
</feature>
<protein>
    <recommendedName>
        <fullName evidence="2">Polysaccharide pyruvyl transferase domain-containing protein</fullName>
    </recommendedName>
</protein>
<dbReference type="HOGENOM" id="CLU_050032_0_0_11"/>
<dbReference type="Proteomes" id="UP000028492">
    <property type="component" value="Chromosome"/>
</dbReference>
<evidence type="ECO:0000313" key="4">
    <source>
        <dbReference type="Proteomes" id="UP000028492"/>
    </source>
</evidence>
<dbReference type="EMBL" id="CP008953">
    <property type="protein sequence ID" value="AIG76052.1"/>
    <property type="molecule type" value="Genomic_DNA"/>
</dbReference>
<evidence type="ECO:0000256" key="1">
    <source>
        <dbReference type="SAM" id="MobiDB-lite"/>
    </source>
</evidence>
<evidence type="ECO:0000259" key="2">
    <source>
        <dbReference type="Pfam" id="PF04230"/>
    </source>
</evidence>